<evidence type="ECO:0000256" key="3">
    <source>
        <dbReference type="ARBA" id="ARBA00022475"/>
    </source>
</evidence>
<keyword evidence="5 10" id="KW-1133">Transmembrane helix</keyword>
<dbReference type="GO" id="GO:0022857">
    <property type="term" value="F:transmembrane transporter activity"/>
    <property type="evidence" value="ECO:0007669"/>
    <property type="project" value="InterPro"/>
</dbReference>
<dbReference type="Pfam" id="PF00893">
    <property type="entry name" value="Multi_Drug_Res"/>
    <property type="match status" value="1"/>
</dbReference>
<reference evidence="11 12" key="1">
    <citation type="submission" date="2019-03" db="EMBL/GenBank/DDBJ databases">
        <title>Genomic Encyclopedia of Type Strains, Phase IV (KMG-IV): sequencing the most valuable type-strain genomes for metagenomic binning, comparative biology and taxonomic classification.</title>
        <authorList>
            <person name="Goeker M."/>
        </authorList>
    </citation>
    <scope>NUCLEOTIDE SEQUENCE [LARGE SCALE GENOMIC DNA]</scope>
    <source>
        <strain evidence="11 12">DSM 18401</strain>
    </source>
</reference>
<evidence type="ECO:0000256" key="7">
    <source>
        <dbReference type="ARBA" id="ARBA00038151"/>
    </source>
</evidence>
<dbReference type="RefSeq" id="WP_133036185.1">
    <property type="nucleotide sequence ID" value="NZ_BAABEI010000009.1"/>
</dbReference>
<gene>
    <name evidence="11" type="ORF">EV665_12275</name>
</gene>
<dbReference type="SUPFAM" id="SSF103481">
    <property type="entry name" value="Multidrug resistance efflux transporter EmrE"/>
    <property type="match status" value="1"/>
</dbReference>
<dbReference type="GO" id="GO:0005886">
    <property type="term" value="C:plasma membrane"/>
    <property type="evidence" value="ECO:0007669"/>
    <property type="project" value="UniProtKB-SubCell"/>
</dbReference>
<evidence type="ECO:0000313" key="11">
    <source>
        <dbReference type="EMBL" id="TCN37445.1"/>
    </source>
</evidence>
<evidence type="ECO:0000256" key="1">
    <source>
        <dbReference type="ARBA" id="ARBA00004651"/>
    </source>
</evidence>
<keyword evidence="4 9" id="KW-0812">Transmembrane</keyword>
<dbReference type="InterPro" id="IPR045324">
    <property type="entry name" value="Small_multidrug_res"/>
</dbReference>
<keyword evidence="6 10" id="KW-0472">Membrane</keyword>
<organism evidence="11 12">
    <name type="scientific">Shinella granuli</name>
    <dbReference type="NCBI Taxonomy" id="323621"/>
    <lineage>
        <taxon>Bacteria</taxon>
        <taxon>Pseudomonadati</taxon>
        <taxon>Pseudomonadota</taxon>
        <taxon>Alphaproteobacteria</taxon>
        <taxon>Hyphomicrobiales</taxon>
        <taxon>Rhizobiaceae</taxon>
        <taxon>Shinella</taxon>
    </lineage>
</organism>
<dbReference type="Proteomes" id="UP000295351">
    <property type="component" value="Unassembled WGS sequence"/>
</dbReference>
<dbReference type="EMBL" id="SLVX01000022">
    <property type="protein sequence ID" value="TCN37445.1"/>
    <property type="molecule type" value="Genomic_DNA"/>
</dbReference>
<keyword evidence="12" id="KW-1185">Reference proteome</keyword>
<comment type="subcellular location">
    <subcellularLocation>
        <location evidence="1 9">Cell membrane</location>
        <topology evidence="1 9">Multi-pass membrane protein</topology>
    </subcellularLocation>
</comment>
<dbReference type="InterPro" id="IPR037185">
    <property type="entry name" value="EmrE-like"/>
</dbReference>
<evidence type="ECO:0000256" key="4">
    <source>
        <dbReference type="ARBA" id="ARBA00022692"/>
    </source>
</evidence>
<comment type="caution">
    <text evidence="11">The sequence shown here is derived from an EMBL/GenBank/DDBJ whole genome shotgun (WGS) entry which is preliminary data.</text>
</comment>
<comment type="similarity">
    <text evidence="7">Belongs to the drug/metabolite transporter (DMT) superfamily. Small multidrug resistance (SMR) (TC 2.A.7.1) family. Gdx/SugE subfamily.</text>
</comment>
<evidence type="ECO:0000256" key="10">
    <source>
        <dbReference type="SAM" id="Phobius"/>
    </source>
</evidence>
<dbReference type="PANTHER" id="PTHR30561">
    <property type="entry name" value="SMR FAMILY PROTON-DEPENDENT DRUG EFFLUX TRANSPORTER SUGE"/>
    <property type="match status" value="1"/>
</dbReference>
<feature type="transmembrane region" description="Helical" evidence="10">
    <location>
        <begin position="63"/>
        <end position="83"/>
    </location>
</feature>
<dbReference type="InterPro" id="IPR000390">
    <property type="entry name" value="Small_drug/metabolite_transptr"/>
</dbReference>
<sequence>MSAATGWIFLVLSGVLDVFWALATKKSNGMTHWGWSLLSLLLLAAFVFSLARALSVLPLGMAYAVWTGIGAVGSVLVGAIVFGEPLGAQRIAYVAIIVIAIVGLHLGTGKEGAG</sequence>
<evidence type="ECO:0000313" key="12">
    <source>
        <dbReference type="Proteomes" id="UP000295351"/>
    </source>
</evidence>
<name>A0A4R2CBN2_SHIGR</name>
<evidence type="ECO:0000256" key="2">
    <source>
        <dbReference type="ARBA" id="ARBA00022448"/>
    </source>
</evidence>
<accession>A0A4R2CBN2</accession>
<keyword evidence="2" id="KW-0813">Transport</keyword>
<dbReference type="AlphaFoldDB" id="A0A4R2CBN2"/>
<evidence type="ECO:0000256" key="9">
    <source>
        <dbReference type="RuleBase" id="RU003942"/>
    </source>
</evidence>
<proteinExistence type="inferred from homology"/>
<keyword evidence="3" id="KW-1003">Cell membrane</keyword>
<dbReference type="Gene3D" id="1.10.3730.20">
    <property type="match status" value="1"/>
</dbReference>
<dbReference type="PANTHER" id="PTHR30561:SF0">
    <property type="entry name" value="GUANIDINIUM EXPORTER"/>
    <property type="match status" value="1"/>
</dbReference>
<evidence type="ECO:0000256" key="8">
    <source>
        <dbReference type="ARBA" id="ARBA00039168"/>
    </source>
</evidence>
<protein>
    <recommendedName>
        <fullName evidence="8">Guanidinium exporter</fullName>
    </recommendedName>
</protein>
<feature type="transmembrane region" description="Helical" evidence="10">
    <location>
        <begin position="35"/>
        <end position="57"/>
    </location>
</feature>
<feature type="transmembrane region" description="Helical" evidence="10">
    <location>
        <begin position="6"/>
        <end position="23"/>
    </location>
</feature>
<feature type="transmembrane region" description="Helical" evidence="10">
    <location>
        <begin position="90"/>
        <end position="108"/>
    </location>
</feature>
<evidence type="ECO:0000256" key="5">
    <source>
        <dbReference type="ARBA" id="ARBA00022989"/>
    </source>
</evidence>
<evidence type="ECO:0000256" key="6">
    <source>
        <dbReference type="ARBA" id="ARBA00023136"/>
    </source>
</evidence>